<dbReference type="InterPro" id="IPR027266">
    <property type="entry name" value="TrmE/GcvT-like"/>
</dbReference>
<keyword evidence="3" id="KW-0496">Mitochondrion</keyword>
<dbReference type="Gene3D" id="3.30.1360.120">
    <property type="entry name" value="Probable tRNA modification gtpase trme, domain 1"/>
    <property type="match status" value="1"/>
</dbReference>
<dbReference type="Proteomes" id="UP001498771">
    <property type="component" value="Unassembled WGS sequence"/>
</dbReference>
<evidence type="ECO:0000256" key="1">
    <source>
        <dbReference type="ARBA" id="ARBA00004305"/>
    </source>
</evidence>
<accession>A0ABR1F0Z9</accession>
<sequence length="479" mass="53204">MISMKGHSLAARQARAVLAKAARQRCVASLSLRECCRASSTRPALLVPHHRRYSTFSPPATTAPQHEIADAAETTPPEGVWTSAVPLAGFVDLSPRRSLIEVSGKDAFRFLHGLLTNEPPLGNDGVYAAFLNVRGRVMYDAFIYPTSHNKKWTTMNPPSDEPDAQTYLVEHDSTVTTQLLTYLKFRKLRDKVTLRTVEDWKVWYAWEDFPENLMMRRMAGAPTEYDLNPYMRKPPAFIGADDTRAPGFGVRIVLSTEAPDPLWPLRVYEEGRVERFVEADLETYDLRRIQYGIPEGTEDLSPGNILPMESCIDMMGGINFKKGCYVGQELTTRTKHIGVVPRRVVPYALYDLSQSAPESPEYNPDLALPAPAQLGYKSPIIPAADQPKLNAKGEIARPLGSLISRHGNVGLATVRMAAIEQSQSGSEACFRVLPRKVDGEGFDLESAGQPNRGIGIKLFRPYWWEKDAGTPSESATVVE</sequence>
<dbReference type="RefSeq" id="XP_064766548.1">
    <property type="nucleotide sequence ID" value="XM_064914542.1"/>
</dbReference>
<dbReference type="PANTHER" id="PTHR22602">
    <property type="entry name" value="TRANSFERASE CAF17, MITOCHONDRIAL-RELATED"/>
    <property type="match status" value="1"/>
</dbReference>
<keyword evidence="2" id="KW-0809">Transit peptide</keyword>
<name>A0ABR1F0Z9_9ASCO</name>
<dbReference type="EMBL" id="JBBJBU010000011">
    <property type="protein sequence ID" value="KAK7203515.1"/>
    <property type="molecule type" value="Genomic_DNA"/>
</dbReference>
<evidence type="ECO:0000313" key="5">
    <source>
        <dbReference type="EMBL" id="KAK7203515.1"/>
    </source>
</evidence>
<evidence type="ECO:0000256" key="3">
    <source>
        <dbReference type="ARBA" id="ARBA00023128"/>
    </source>
</evidence>
<evidence type="ECO:0000256" key="2">
    <source>
        <dbReference type="ARBA" id="ARBA00022946"/>
    </source>
</evidence>
<comment type="subcellular location">
    <subcellularLocation>
        <location evidence="1">Mitochondrion matrix</location>
    </subcellularLocation>
</comment>
<protein>
    <recommendedName>
        <fullName evidence="7">Aminomethyltransferase folate-binding domain-containing protein</fullName>
    </recommendedName>
</protein>
<comment type="similarity">
    <text evidence="4">Belongs to the GcvT family. CAF17/IBA57 subfamily.</text>
</comment>
<comment type="caution">
    <text evidence="5">The sequence shown here is derived from an EMBL/GenBank/DDBJ whole genome shotgun (WGS) entry which is preliminary data.</text>
</comment>
<evidence type="ECO:0000256" key="4">
    <source>
        <dbReference type="ARBA" id="ARBA00093447"/>
    </source>
</evidence>
<dbReference type="GeneID" id="90040054"/>
<evidence type="ECO:0008006" key="7">
    <source>
        <dbReference type="Google" id="ProtNLM"/>
    </source>
</evidence>
<dbReference type="InterPro" id="IPR017703">
    <property type="entry name" value="YgfZ/GCV_T_CS"/>
</dbReference>
<keyword evidence="6" id="KW-1185">Reference proteome</keyword>
<organism evidence="5 6">
    <name type="scientific">Myxozyma melibiosi</name>
    <dbReference type="NCBI Taxonomy" id="54550"/>
    <lineage>
        <taxon>Eukaryota</taxon>
        <taxon>Fungi</taxon>
        <taxon>Dikarya</taxon>
        <taxon>Ascomycota</taxon>
        <taxon>Saccharomycotina</taxon>
        <taxon>Lipomycetes</taxon>
        <taxon>Lipomycetales</taxon>
        <taxon>Lipomycetaceae</taxon>
        <taxon>Myxozyma</taxon>
    </lineage>
</organism>
<dbReference type="PANTHER" id="PTHR22602:SF0">
    <property type="entry name" value="TRANSFERASE CAF17, MITOCHONDRIAL-RELATED"/>
    <property type="match status" value="1"/>
</dbReference>
<dbReference type="InterPro" id="IPR045179">
    <property type="entry name" value="YgfZ/GcvT"/>
</dbReference>
<reference evidence="5 6" key="1">
    <citation type="submission" date="2024-03" db="EMBL/GenBank/DDBJ databases">
        <title>Genome-scale model development and genomic sequencing of the oleaginous clade Lipomyces.</title>
        <authorList>
            <consortium name="Lawrence Berkeley National Laboratory"/>
            <person name="Czajka J.J."/>
            <person name="Han Y."/>
            <person name="Kim J."/>
            <person name="Mondo S.J."/>
            <person name="Hofstad B.A."/>
            <person name="Robles A."/>
            <person name="Haridas S."/>
            <person name="Riley R."/>
            <person name="LaButti K."/>
            <person name="Pangilinan J."/>
            <person name="Andreopoulos W."/>
            <person name="Lipzen A."/>
            <person name="Yan J."/>
            <person name="Wang M."/>
            <person name="Ng V."/>
            <person name="Grigoriev I.V."/>
            <person name="Spatafora J.W."/>
            <person name="Magnuson J.K."/>
            <person name="Baker S.E."/>
            <person name="Pomraning K.R."/>
        </authorList>
    </citation>
    <scope>NUCLEOTIDE SEQUENCE [LARGE SCALE GENOMIC DNA]</scope>
    <source>
        <strain evidence="5 6">Phaff 52-87</strain>
    </source>
</reference>
<dbReference type="NCBIfam" id="TIGR03317">
    <property type="entry name" value="ygfZ_signature"/>
    <property type="match status" value="1"/>
</dbReference>
<gene>
    <name evidence="5" type="ORF">BZA70DRAFT_296862</name>
</gene>
<proteinExistence type="inferred from homology"/>
<evidence type="ECO:0000313" key="6">
    <source>
        <dbReference type="Proteomes" id="UP001498771"/>
    </source>
</evidence>
<dbReference type="SUPFAM" id="SSF103025">
    <property type="entry name" value="Folate-binding domain"/>
    <property type="match status" value="1"/>
</dbReference>